<proteinExistence type="predicted"/>
<feature type="chain" id="PRO_5012203522" evidence="1">
    <location>
        <begin position="24"/>
        <end position="52"/>
    </location>
</feature>
<evidence type="ECO:0000256" key="1">
    <source>
        <dbReference type="SAM" id="SignalP"/>
    </source>
</evidence>
<keyword evidence="1" id="KW-0732">Signal</keyword>
<evidence type="ECO:0000313" key="2">
    <source>
        <dbReference type="EMBL" id="OAY44422.1"/>
    </source>
</evidence>
<accession>A0A2C9VGE3</accession>
<organism evidence="2">
    <name type="scientific">Manihot esculenta</name>
    <name type="common">Cassava</name>
    <name type="synonym">Jatropha manihot</name>
    <dbReference type="NCBI Taxonomy" id="3983"/>
    <lineage>
        <taxon>Eukaryota</taxon>
        <taxon>Viridiplantae</taxon>
        <taxon>Streptophyta</taxon>
        <taxon>Embryophyta</taxon>
        <taxon>Tracheophyta</taxon>
        <taxon>Spermatophyta</taxon>
        <taxon>Magnoliopsida</taxon>
        <taxon>eudicotyledons</taxon>
        <taxon>Gunneridae</taxon>
        <taxon>Pentapetalae</taxon>
        <taxon>rosids</taxon>
        <taxon>fabids</taxon>
        <taxon>Malpighiales</taxon>
        <taxon>Euphorbiaceae</taxon>
        <taxon>Crotonoideae</taxon>
        <taxon>Manihoteae</taxon>
        <taxon>Manihot</taxon>
    </lineage>
</organism>
<protein>
    <submittedName>
        <fullName evidence="2">Uncharacterized protein</fullName>
    </submittedName>
</protein>
<gene>
    <name evidence="2" type="ORF">MANES_08G148800</name>
</gene>
<feature type="signal peptide" evidence="1">
    <location>
        <begin position="1"/>
        <end position="23"/>
    </location>
</feature>
<reference evidence="2" key="1">
    <citation type="submission" date="2016-02" db="EMBL/GenBank/DDBJ databases">
        <title>WGS assembly of Manihot esculenta.</title>
        <authorList>
            <person name="Bredeson J.V."/>
            <person name="Prochnik S.E."/>
            <person name="Lyons J.B."/>
            <person name="Schmutz J."/>
            <person name="Grimwood J."/>
            <person name="Vrebalov J."/>
            <person name="Bart R.S."/>
            <person name="Amuge T."/>
            <person name="Ferguson M.E."/>
            <person name="Green R."/>
            <person name="Putnam N."/>
            <person name="Stites J."/>
            <person name="Rounsley S."/>
            <person name="Rokhsar D.S."/>
        </authorList>
    </citation>
    <scope>NUCLEOTIDE SEQUENCE [LARGE SCALE GENOMIC DNA]</scope>
    <source>
        <tissue evidence="2">Leaf</tissue>
    </source>
</reference>
<dbReference type="AlphaFoldDB" id="A0A2C9VGE3"/>
<sequence length="52" mass="5731">MFSHNLHFGSLLHLFSVKCNVDAAVPLYMQSYGVGWIVCDCVGSFLHAGMNL</sequence>
<dbReference type="EMBL" id="CM004394">
    <property type="protein sequence ID" value="OAY44422.1"/>
    <property type="molecule type" value="Genomic_DNA"/>
</dbReference>
<name>A0A2C9VGE3_MANES</name>